<keyword evidence="2" id="KW-1185">Reference proteome</keyword>
<evidence type="ECO:0000313" key="2">
    <source>
        <dbReference type="Proteomes" id="UP000789366"/>
    </source>
</evidence>
<comment type="caution">
    <text evidence="1">The sequence shown here is derived from an EMBL/GenBank/DDBJ whole genome shotgun (WGS) entry which is preliminary data.</text>
</comment>
<reference evidence="1" key="1">
    <citation type="submission" date="2021-06" db="EMBL/GenBank/DDBJ databases">
        <authorList>
            <person name="Kallberg Y."/>
            <person name="Tangrot J."/>
            <person name="Rosling A."/>
        </authorList>
    </citation>
    <scope>NUCLEOTIDE SEQUENCE</scope>
    <source>
        <strain evidence="1">28 12/20/2015</strain>
    </source>
</reference>
<sequence length="242" mass="27113">MKVENLKIGDSTRTWGQPWATNKDPNDRSTPASAYFLSISRNKNDILVENYIPRKLDKMGLGFNELSKINPQLIYASITGKYSLDKIGYGQTGPYSNHAGYDVVIEAEASLMYITGEEDDPPVKFGVAITVIMAALISRSKPNLGQRIDCSLEYQIASLANIASNYLISNHAKRMGTSHPSIVPYKVFPMKDELINDPRFTTNSDRVLHRKELVSLLEEGFKNETTDHWLSLLSDKEIPLSN</sequence>
<name>A0ACA9L936_9GLOM</name>
<dbReference type="EMBL" id="CAJVPW010003056">
    <property type="protein sequence ID" value="CAG8517875.1"/>
    <property type="molecule type" value="Genomic_DNA"/>
</dbReference>
<dbReference type="Proteomes" id="UP000789366">
    <property type="component" value="Unassembled WGS sequence"/>
</dbReference>
<organism evidence="1 2">
    <name type="scientific">Cetraspora pellucida</name>
    <dbReference type="NCBI Taxonomy" id="1433469"/>
    <lineage>
        <taxon>Eukaryota</taxon>
        <taxon>Fungi</taxon>
        <taxon>Fungi incertae sedis</taxon>
        <taxon>Mucoromycota</taxon>
        <taxon>Glomeromycotina</taxon>
        <taxon>Glomeromycetes</taxon>
        <taxon>Diversisporales</taxon>
        <taxon>Gigasporaceae</taxon>
        <taxon>Cetraspora</taxon>
    </lineage>
</organism>
<protein>
    <submittedName>
        <fullName evidence="1">4947_t:CDS:1</fullName>
    </submittedName>
</protein>
<evidence type="ECO:0000313" key="1">
    <source>
        <dbReference type="EMBL" id="CAG8517875.1"/>
    </source>
</evidence>
<gene>
    <name evidence="1" type="ORF">SPELUC_LOCUS3791</name>
</gene>
<proteinExistence type="predicted"/>
<accession>A0ACA9L936</accession>